<protein>
    <submittedName>
        <fullName evidence="1">Concanavalin A-like lectin/glucanases superfamily protein</fullName>
    </submittedName>
</protein>
<dbReference type="Gene3D" id="2.60.120.200">
    <property type="match status" value="1"/>
</dbReference>
<evidence type="ECO:0000313" key="1">
    <source>
        <dbReference type="EMBL" id="SHL18976.1"/>
    </source>
</evidence>
<dbReference type="Proteomes" id="UP000184275">
    <property type="component" value="Unassembled WGS sequence"/>
</dbReference>
<proteinExistence type="predicted"/>
<sequence length="480" mass="52161">MRVLLVPDDFSVWRDSVDSLWTTWTDSLGRFEFSTSPSEIFTLEAVDSVSGKQLVQMGISKDAENANILGYLENTGSVRLGAGNFENGTTGVVYVPGTTIFRPVTVEQGHLFVDSLPADSLCPLIFVADSGDSLVVDEPALVIADSVVNVQSHSVSLRFRIPLDMTSSGIALDEDLRNFPLEIPLNSSDYDFRGLERLQGAWNAVLCGDTLPLSLSYADAEKGTFAFWARMSKLRANAVDTLFLSFEENAEASSRTLENVFSDGFIAAWHFDEGDSAVWDATGNGFDGIPEEVSVAEEAAAGGALYYSGNKGSVTIPNSATGAFDLTLQSSATFSVWVKMEGLDMSRVVFGKGASQYHLMYLVGSSASSWLYEMFEEWTHLAVVQDSNGAVLYVNGEVASSSPRIGSSTATRSTDSLFAIGKLIYPADDPTDLVTHYFKGVIDEFHVSRNTRSAAWIRATYRNQNPLIRRPVPEIVLSAP</sequence>
<evidence type="ECO:0000313" key="2">
    <source>
        <dbReference type="Proteomes" id="UP000184275"/>
    </source>
</evidence>
<dbReference type="Pfam" id="PF13385">
    <property type="entry name" value="Laminin_G_3"/>
    <property type="match status" value="1"/>
</dbReference>
<dbReference type="InterPro" id="IPR013320">
    <property type="entry name" value="ConA-like_dom_sf"/>
</dbReference>
<keyword evidence="1" id="KW-0430">Lectin</keyword>
<name>A0A1M6YL36_9BACT</name>
<dbReference type="EMBL" id="FRAW01000044">
    <property type="protein sequence ID" value="SHL18976.1"/>
    <property type="molecule type" value="Genomic_DNA"/>
</dbReference>
<keyword evidence="2" id="KW-1185">Reference proteome</keyword>
<dbReference type="GO" id="GO:0030246">
    <property type="term" value="F:carbohydrate binding"/>
    <property type="evidence" value="ECO:0007669"/>
    <property type="project" value="UniProtKB-KW"/>
</dbReference>
<dbReference type="SUPFAM" id="SSF49899">
    <property type="entry name" value="Concanavalin A-like lectins/glucanases"/>
    <property type="match status" value="1"/>
</dbReference>
<accession>A0A1M6YL36</accession>
<dbReference type="RefSeq" id="WP_073306106.1">
    <property type="nucleotide sequence ID" value="NZ_FRAW01000044.1"/>
</dbReference>
<dbReference type="AlphaFoldDB" id="A0A1M6YL36"/>
<reference evidence="2" key="1">
    <citation type="submission" date="2016-11" db="EMBL/GenBank/DDBJ databases">
        <authorList>
            <person name="Varghese N."/>
            <person name="Submissions S."/>
        </authorList>
    </citation>
    <scope>NUCLEOTIDE SEQUENCE [LARGE SCALE GENOMIC DNA]</scope>
    <source>
        <strain evidence="2">UWOS</strain>
    </source>
</reference>
<gene>
    <name evidence="1" type="ORF">SAMN05720469_14416</name>
</gene>
<organism evidence="1 2">
    <name type="scientific">Fibrobacter intestinalis</name>
    <dbReference type="NCBI Taxonomy" id="28122"/>
    <lineage>
        <taxon>Bacteria</taxon>
        <taxon>Pseudomonadati</taxon>
        <taxon>Fibrobacterota</taxon>
        <taxon>Fibrobacteria</taxon>
        <taxon>Fibrobacterales</taxon>
        <taxon>Fibrobacteraceae</taxon>
        <taxon>Fibrobacter</taxon>
    </lineage>
</organism>